<reference evidence="2 3" key="1">
    <citation type="submission" date="2018-07" db="EMBL/GenBank/DDBJ databases">
        <title>Rhodosalinus sp. strain E84T genomic sequence and assembly.</title>
        <authorList>
            <person name="Liu Z.-W."/>
            <person name="Lu D.-C."/>
        </authorList>
    </citation>
    <scope>NUCLEOTIDE SEQUENCE [LARGE SCALE GENOMIC DNA]</scope>
    <source>
        <strain evidence="2 3">E84</strain>
    </source>
</reference>
<proteinExistence type="predicted"/>
<dbReference type="OrthoDB" id="5291101at2"/>
<dbReference type="EMBL" id="QNTQ01000018">
    <property type="protein sequence ID" value="RBI83391.1"/>
    <property type="molecule type" value="Genomic_DNA"/>
</dbReference>
<dbReference type="InterPro" id="IPR038577">
    <property type="entry name" value="GT10-like_C_sf"/>
</dbReference>
<gene>
    <name evidence="2" type="ORF">DRV85_16205</name>
</gene>
<feature type="domain" description="Fucosyltransferase C-terminal" evidence="1">
    <location>
        <begin position="216"/>
        <end position="290"/>
    </location>
</feature>
<protein>
    <recommendedName>
        <fullName evidence="1">Fucosyltransferase C-terminal domain-containing protein</fullName>
    </recommendedName>
</protein>
<evidence type="ECO:0000313" key="2">
    <source>
        <dbReference type="EMBL" id="RBI83391.1"/>
    </source>
</evidence>
<dbReference type="Pfam" id="PF00852">
    <property type="entry name" value="Glyco_transf_10"/>
    <property type="match status" value="1"/>
</dbReference>
<evidence type="ECO:0000259" key="1">
    <source>
        <dbReference type="Pfam" id="PF00852"/>
    </source>
</evidence>
<dbReference type="SUPFAM" id="SSF53756">
    <property type="entry name" value="UDP-Glycosyltransferase/glycogen phosphorylase"/>
    <property type="match status" value="1"/>
</dbReference>
<dbReference type="Gene3D" id="3.40.50.11660">
    <property type="entry name" value="Glycosyl transferase family 10, C-terminal domain"/>
    <property type="match status" value="1"/>
</dbReference>
<accession>A0A365U5A0</accession>
<keyword evidence="3" id="KW-1185">Reference proteome</keyword>
<organism evidence="2 3">
    <name type="scientific">Rhodosalinus halophilus</name>
    <dbReference type="NCBI Taxonomy" id="2259333"/>
    <lineage>
        <taxon>Bacteria</taxon>
        <taxon>Pseudomonadati</taxon>
        <taxon>Pseudomonadota</taxon>
        <taxon>Alphaproteobacteria</taxon>
        <taxon>Rhodobacterales</taxon>
        <taxon>Paracoccaceae</taxon>
        <taxon>Rhodosalinus</taxon>
    </lineage>
</organism>
<sequence>MRVFPYGDYQHRQPLAYVPIRRACAGRIEITERMEQAQVVVIAHVKDLKAHGEKLRRSLHPDQTLVLLSEEPFWDTAWGGVPGSATLTRETPDGPITARQLNHQTSRVFEFKAIPYFPLTDRSFFNRYALRFTRNARLDAEAWRTVFARRRDIVFMATRRESEKYDVAWPMHEIYGLSALRTRIAMACEDERVRRIGLRWNEEPPRQDLPDWHLDKLLQLEDNCRVLSAIENTHQRNYLTEKLFDAFAIGAIPLYVAAPSHRVHEVVPDGGWINLFGLEPETAAQRILDFEPDAAFCEAYAKTQRRLARLFGSVGTLRREYERLASDLEASLRAAANHPQGTSTAA</sequence>
<dbReference type="Proteomes" id="UP000253370">
    <property type="component" value="Unassembled WGS sequence"/>
</dbReference>
<name>A0A365U5A0_9RHOB</name>
<evidence type="ECO:0000313" key="3">
    <source>
        <dbReference type="Proteomes" id="UP000253370"/>
    </source>
</evidence>
<comment type="caution">
    <text evidence="2">The sequence shown here is derived from an EMBL/GenBank/DDBJ whole genome shotgun (WGS) entry which is preliminary data.</text>
</comment>
<dbReference type="AlphaFoldDB" id="A0A365U5A0"/>
<dbReference type="InterPro" id="IPR055270">
    <property type="entry name" value="Glyco_tran_10_C"/>
</dbReference>